<dbReference type="EMBL" id="JAUSUB010000013">
    <property type="protein sequence ID" value="MDQ0271184.1"/>
    <property type="molecule type" value="Genomic_DNA"/>
</dbReference>
<keyword evidence="3 5" id="KW-1133">Transmembrane helix</keyword>
<dbReference type="Proteomes" id="UP001238088">
    <property type="component" value="Unassembled WGS sequence"/>
</dbReference>
<feature type="transmembrane region" description="Helical" evidence="5">
    <location>
        <begin position="289"/>
        <end position="307"/>
    </location>
</feature>
<feature type="transmembrane region" description="Helical" evidence="5">
    <location>
        <begin position="127"/>
        <end position="151"/>
    </location>
</feature>
<evidence type="ECO:0000313" key="8">
    <source>
        <dbReference type="Proteomes" id="UP001238088"/>
    </source>
</evidence>
<feature type="domain" description="STAS" evidence="6">
    <location>
        <begin position="435"/>
        <end position="546"/>
    </location>
</feature>
<dbReference type="InterPro" id="IPR036513">
    <property type="entry name" value="STAS_dom_sf"/>
</dbReference>
<comment type="caution">
    <text evidence="7">The sequence shown here is derived from an EMBL/GenBank/DDBJ whole genome shotgun (WGS) entry which is preliminary data.</text>
</comment>
<protein>
    <submittedName>
        <fullName evidence="7">SulP family sulfate permease</fullName>
    </submittedName>
</protein>
<keyword evidence="2 5" id="KW-0812">Transmembrane</keyword>
<dbReference type="GeneID" id="97214834"/>
<evidence type="ECO:0000256" key="5">
    <source>
        <dbReference type="SAM" id="Phobius"/>
    </source>
</evidence>
<dbReference type="InterPro" id="IPR011547">
    <property type="entry name" value="SLC26A/SulP_dom"/>
</dbReference>
<feature type="transmembrane region" description="Helical" evidence="5">
    <location>
        <begin position="196"/>
        <end position="214"/>
    </location>
</feature>
<dbReference type="RefSeq" id="WP_251162686.1">
    <property type="nucleotide sequence ID" value="NZ_JAUSUB010000013.1"/>
</dbReference>
<feature type="transmembrane region" description="Helical" evidence="5">
    <location>
        <begin position="328"/>
        <end position="358"/>
    </location>
</feature>
<keyword evidence="4 5" id="KW-0472">Membrane</keyword>
<name>A0ABU0AIU5_9BACI</name>
<dbReference type="InterPro" id="IPR001902">
    <property type="entry name" value="SLC26A/SulP_fam"/>
</dbReference>
<evidence type="ECO:0000256" key="3">
    <source>
        <dbReference type="ARBA" id="ARBA00022989"/>
    </source>
</evidence>
<dbReference type="Pfam" id="PF00916">
    <property type="entry name" value="Sulfate_transp"/>
    <property type="match status" value="1"/>
</dbReference>
<dbReference type="InterPro" id="IPR002645">
    <property type="entry name" value="STAS_dom"/>
</dbReference>
<gene>
    <name evidence="7" type="ORF">J2S17_003072</name>
</gene>
<proteinExistence type="predicted"/>
<sequence>MQHKWFFTGRYNGYSLPNFQKDLLSGLVVGVIAIPLGMAFAIASGVKPEYGIYTTIIAGILISLFGGSRYQIGGPTGAFIPILFGIVMTYGYENLLIAGFFAGIILFLMGIFKLGSLIKFIPRPVTIGFTSGIAVIIFVGQIANFLGLTGVEKHETFLSNIREIIIHIHSINFYSVLTAGICLIAVLLTPKFSPKVPGPLIGLLFSTVIASIFYPNQIATIGSTFGEIPSALPHFKVPEMTFERVQQLIGPAFVIALLGGIESLLSAVVADGMTNSKHNSNRELIGQGIANMITPLFGGIPATGAIARTATNIKNGAFSPFSGMIHGIVVLLVLVLLAPYASSIPLASMAPILMVVAWNMSERHVFYHVLKTKTEDSLVLVVTFLLTVFVNLTVAVEIGLLLAVVLFTKRMSDITVTVKALPNPNNKHEKMESKMVTDARDCPQISIYNVEGPLFFGTAQAFEHSIMNTINYKPRVLLLRMGKVPFMDTTGESYLSSIVKDFSKHGVVLISGIKPQPKSVLVKTGLFEYIGEGRFFDRTGNAIDFALEHLNKDKCLGCKHFAFRECTVFSGAHENIEKKGKVVTTS</sequence>
<evidence type="ECO:0000256" key="1">
    <source>
        <dbReference type="ARBA" id="ARBA00004141"/>
    </source>
</evidence>
<feature type="transmembrane region" description="Helical" evidence="5">
    <location>
        <begin position="72"/>
        <end position="92"/>
    </location>
</feature>
<organism evidence="7 8">
    <name type="scientific">Cytobacillus purgationiresistens</name>
    <dbReference type="NCBI Taxonomy" id="863449"/>
    <lineage>
        <taxon>Bacteria</taxon>
        <taxon>Bacillati</taxon>
        <taxon>Bacillota</taxon>
        <taxon>Bacilli</taxon>
        <taxon>Bacillales</taxon>
        <taxon>Bacillaceae</taxon>
        <taxon>Cytobacillus</taxon>
    </lineage>
</organism>
<dbReference type="PROSITE" id="PS50801">
    <property type="entry name" value="STAS"/>
    <property type="match status" value="1"/>
</dbReference>
<dbReference type="CDD" id="cd07042">
    <property type="entry name" value="STAS_SulP_like_sulfate_transporter"/>
    <property type="match status" value="1"/>
</dbReference>
<evidence type="ECO:0000259" key="6">
    <source>
        <dbReference type="PROSITE" id="PS50801"/>
    </source>
</evidence>
<evidence type="ECO:0000313" key="7">
    <source>
        <dbReference type="EMBL" id="MDQ0271184.1"/>
    </source>
</evidence>
<feature type="transmembrane region" description="Helical" evidence="5">
    <location>
        <begin position="378"/>
        <end position="407"/>
    </location>
</feature>
<feature type="transmembrane region" description="Helical" evidence="5">
    <location>
        <begin position="171"/>
        <end position="190"/>
    </location>
</feature>
<reference evidence="7 8" key="1">
    <citation type="submission" date="2023-07" db="EMBL/GenBank/DDBJ databases">
        <title>Genomic Encyclopedia of Type Strains, Phase IV (KMG-IV): sequencing the most valuable type-strain genomes for metagenomic binning, comparative biology and taxonomic classification.</title>
        <authorList>
            <person name="Goeker M."/>
        </authorList>
    </citation>
    <scope>NUCLEOTIDE SEQUENCE [LARGE SCALE GENOMIC DNA]</scope>
    <source>
        <strain evidence="7 8">DSM 23494</strain>
    </source>
</reference>
<feature type="transmembrane region" description="Helical" evidence="5">
    <location>
        <begin position="99"/>
        <end position="121"/>
    </location>
</feature>
<comment type="subcellular location">
    <subcellularLocation>
        <location evidence="1">Membrane</location>
        <topology evidence="1">Multi-pass membrane protein</topology>
    </subcellularLocation>
</comment>
<accession>A0ABU0AIU5</accession>
<dbReference type="PANTHER" id="PTHR11814">
    <property type="entry name" value="SULFATE TRANSPORTER"/>
    <property type="match status" value="1"/>
</dbReference>
<dbReference type="SUPFAM" id="SSF52091">
    <property type="entry name" value="SpoIIaa-like"/>
    <property type="match status" value="1"/>
</dbReference>
<keyword evidence="8" id="KW-1185">Reference proteome</keyword>
<evidence type="ECO:0000256" key="4">
    <source>
        <dbReference type="ARBA" id="ARBA00023136"/>
    </source>
</evidence>
<dbReference type="Pfam" id="PF01740">
    <property type="entry name" value="STAS"/>
    <property type="match status" value="1"/>
</dbReference>
<feature type="transmembrane region" description="Helical" evidence="5">
    <location>
        <begin position="23"/>
        <end position="43"/>
    </location>
</feature>
<feature type="transmembrane region" description="Helical" evidence="5">
    <location>
        <begin position="50"/>
        <end position="66"/>
    </location>
</feature>
<evidence type="ECO:0000256" key="2">
    <source>
        <dbReference type="ARBA" id="ARBA00022692"/>
    </source>
</evidence>
<feature type="transmembrane region" description="Helical" evidence="5">
    <location>
        <begin position="248"/>
        <end position="269"/>
    </location>
</feature>
<dbReference type="Gene3D" id="3.30.750.24">
    <property type="entry name" value="STAS domain"/>
    <property type="match status" value="1"/>
</dbReference>